<name>A0ABR0RJH1_9EURO</name>
<feature type="region of interest" description="Disordered" evidence="1">
    <location>
        <begin position="388"/>
        <end position="419"/>
    </location>
</feature>
<organism evidence="3 4">
    <name type="scientific">Knufia obscura</name>
    <dbReference type="NCBI Taxonomy" id="1635080"/>
    <lineage>
        <taxon>Eukaryota</taxon>
        <taxon>Fungi</taxon>
        <taxon>Dikarya</taxon>
        <taxon>Ascomycota</taxon>
        <taxon>Pezizomycotina</taxon>
        <taxon>Eurotiomycetes</taxon>
        <taxon>Chaetothyriomycetidae</taxon>
        <taxon>Chaetothyriales</taxon>
        <taxon>Trichomeriaceae</taxon>
        <taxon>Knufia</taxon>
    </lineage>
</organism>
<feature type="domain" description="PSP1 C-terminal" evidence="2">
    <location>
        <begin position="601"/>
        <end position="686"/>
    </location>
</feature>
<evidence type="ECO:0000256" key="1">
    <source>
        <dbReference type="SAM" id="MobiDB-lite"/>
    </source>
</evidence>
<dbReference type="PANTHER" id="PTHR43830">
    <property type="entry name" value="PROTEIN PSP1"/>
    <property type="match status" value="1"/>
</dbReference>
<feature type="region of interest" description="Disordered" evidence="1">
    <location>
        <begin position="794"/>
        <end position="826"/>
    </location>
</feature>
<accession>A0ABR0RJH1</accession>
<dbReference type="EMBL" id="JAVHJV010000008">
    <property type="protein sequence ID" value="KAK5940765.1"/>
    <property type="molecule type" value="Genomic_DNA"/>
</dbReference>
<feature type="compositionally biased region" description="Polar residues" evidence="1">
    <location>
        <begin position="89"/>
        <end position="113"/>
    </location>
</feature>
<feature type="compositionally biased region" description="Polar residues" evidence="1">
    <location>
        <begin position="69"/>
        <end position="81"/>
    </location>
</feature>
<dbReference type="RefSeq" id="XP_064728855.1">
    <property type="nucleotide sequence ID" value="XM_064875590.1"/>
</dbReference>
<dbReference type="PROSITE" id="PS51411">
    <property type="entry name" value="PSP1_C"/>
    <property type="match status" value="1"/>
</dbReference>
<comment type="caution">
    <text evidence="3">The sequence shown here is derived from an EMBL/GenBank/DDBJ whole genome shotgun (WGS) entry which is preliminary data.</text>
</comment>
<gene>
    <name evidence="3" type="ORF">PMZ80_007182</name>
</gene>
<evidence type="ECO:0000313" key="3">
    <source>
        <dbReference type="EMBL" id="KAK5940765.1"/>
    </source>
</evidence>
<feature type="region of interest" description="Disordered" evidence="1">
    <location>
        <begin position="571"/>
        <end position="595"/>
    </location>
</feature>
<dbReference type="GeneID" id="90000631"/>
<keyword evidence="4" id="KW-1185">Reference proteome</keyword>
<proteinExistence type="predicted"/>
<dbReference type="InterPro" id="IPR007557">
    <property type="entry name" value="PSP1_C"/>
</dbReference>
<feature type="compositionally biased region" description="Polar residues" evidence="1">
    <location>
        <begin position="808"/>
        <end position="826"/>
    </location>
</feature>
<feature type="region of interest" description="Disordered" evidence="1">
    <location>
        <begin position="1"/>
        <end position="113"/>
    </location>
</feature>
<protein>
    <recommendedName>
        <fullName evidence="2">PSP1 C-terminal domain-containing protein</fullName>
    </recommendedName>
</protein>
<dbReference type="PANTHER" id="PTHR43830:SF3">
    <property type="entry name" value="PROTEIN PSP1"/>
    <property type="match status" value="1"/>
</dbReference>
<feature type="compositionally biased region" description="Polar residues" evidence="1">
    <location>
        <begin position="1"/>
        <end position="14"/>
    </location>
</feature>
<evidence type="ECO:0000313" key="4">
    <source>
        <dbReference type="Proteomes" id="UP001334248"/>
    </source>
</evidence>
<evidence type="ECO:0000259" key="2">
    <source>
        <dbReference type="PROSITE" id="PS51411"/>
    </source>
</evidence>
<feature type="compositionally biased region" description="Low complexity" evidence="1">
    <location>
        <begin position="571"/>
        <end position="586"/>
    </location>
</feature>
<feature type="compositionally biased region" description="Polar residues" evidence="1">
    <location>
        <begin position="164"/>
        <end position="183"/>
    </location>
</feature>
<dbReference type="Proteomes" id="UP001334248">
    <property type="component" value="Unassembled WGS sequence"/>
</dbReference>
<reference evidence="3 4" key="1">
    <citation type="journal article" date="2023" name="Res Sq">
        <title>Genomic and morphological characterization of Knufia obscura isolated from the Mars 2020 spacecraft assembly facility.</title>
        <authorList>
            <person name="Chander A.M."/>
            <person name="Teixeira M.M."/>
            <person name="Singh N.K."/>
            <person name="Williams M.P."/>
            <person name="Parker C.W."/>
            <person name="Leo P."/>
            <person name="Stajich J.E."/>
            <person name="Torok T."/>
            <person name="Tighe S."/>
            <person name="Mason C.E."/>
            <person name="Venkateswaran K."/>
        </authorList>
    </citation>
    <scope>NUCLEOTIDE SEQUENCE [LARGE SCALE GENOMIC DNA]</scope>
    <source>
        <strain evidence="3 4">CCFEE 5817</strain>
    </source>
</reference>
<dbReference type="InterPro" id="IPR047767">
    <property type="entry name" value="PSP1-like"/>
</dbReference>
<feature type="region of interest" description="Disordered" evidence="1">
    <location>
        <begin position="136"/>
        <end position="220"/>
    </location>
</feature>
<dbReference type="Pfam" id="PF04468">
    <property type="entry name" value="PSP1"/>
    <property type="match status" value="1"/>
</dbReference>
<sequence>MATTGSGQPGSFASRSGLPTFGNFGNTLLERSNPGLRKSTPDSEALASSDEEVEQSRLRSAAQRKALSNRRSSLFTDQTSEVPRRLSFAGNNPYSPAIGSQPNTPGASNDAWSSVSPGVGAWNTASAYPFGTNIWGANSRDPPSRLQEVRQDNSQSRIPFAIPSQPNSSAQRSMSFSVGQSEYDTPANGMDTTSRPVQGLTRRTSRPSNLGHEYGGLSSVNENEDADQYFTGAPQSGQAARLQARAMSNTSQTASSAFRGTRLRNAPLEGSEIAVDDVDESAMQYRVPVRNAPSRRLSDFQPTNPTRQPIGPHYSNATFGNTRNIPHWSSNLDFGQLDTIPQSRRHSFADVPTRRGSMGSNGMPRIPLTYLPSPTGIESVLTAVKEEDDQSASYDAGSQVLSQDHEGETRSAGEGGRTFNPDVSSYVPLAHSFAIASYFNRNDIARRITEQEVQQQLQQEHHQAVFGGNSPYGMPTNASSIGSFHGPNPAPLYVVNFKCCRSDIFYIQEGTGLSVRDGDLVIVEADRGTDLGSVQHSNVSWEAARKYKAKYAEQHFGWLMMFSQQTRSGAPNLYNPNAAPAGRNGASPQGSAVRDSDLKPKMIKRLAATHEIQALQEKEGNEAKAKRICQQKVIEHGLNMEVLDAEFQMDGKKLTFYFFSNEYINFNSLVTDLFKMYKTRIWMSAINPASFQSPVSSLGITPIYGNAGLGVTNTQSTPTAYDEPRDDTRYIPQAQQIPSARAMPPPLYYGGYGQAPQIAGYGGYASNYQQPPADPFSNYPQQSYGMHASRPQNMQANRQEGGGRHPQMSPSANHLANQFGSLSLAR</sequence>